<keyword evidence="3" id="KW-1185">Reference proteome</keyword>
<dbReference type="AlphaFoldDB" id="B9S3K4"/>
<proteinExistence type="predicted"/>
<feature type="region of interest" description="Disordered" evidence="1">
    <location>
        <begin position="16"/>
        <end position="44"/>
    </location>
</feature>
<sequence length="85" mass="9535">MSLKVTEKLIDRRPLDATNAFAEPSTNEADAKQGMNTCTPPTRSRPSCHLVANYLRRPAFAPTHELPGRKCAARSQKMRLQHFLS</sequence>
<dbReference type="Proteomes" id="UP000008311">
    <property type="component" value="Unassembled WGS sequence"/>
</dbReference>
<organism evidence="2 3">
    <name type="scientific">Ricinus communis</name>
    <name type="common">Castor bean</name>
    <dbReference type="NCBI Taxonomy" id="3988"/>
    <lineage>
        <taxon>Eukaryota</taxon>
        <taxon>Viridiplantae</taxon>
        <taxon>Streptophyta</taxon>
        <taxon>Embryophyta</taxon>
        <taxon>Tracheophyta</taxon>
        <taxon>Spermatophyta</taxon>
        <taxon>Magnoliopsida</taxon>
        <taxon>eudicotyledons</taxon>
        <taxon>Gunneridae</taxon>
        <taxon>Pentapetalae</taxon>
        <taxon>rosids</taxon>
        <taxon>fabids</taxon>
        <taxon>Malpighiales</taxon>
        <taxon>Euphorbiaceae</taxon>
        <taxon>Acalyphoideae</taxon>
        <taxon>Acalypheae</taxon>
        <taxon>Ricinus</taxon>
    </lineage>
</organism>
<evidence type="ECO:0000313" key="3">
    <source>
        <dbReference type="Proteomes" id="UP000008311"/>
    </source>
</evidence>
<dbReference type="EMBL" id="EQ973859">
    <property type="protein sequence ID" value="EEF41806.1"/>
    <property type="molecule type" value="Genomic_DNA"/>
</dbReference>
<name>B9S3K4_RICCO</name>
<protein>
    <submittedName>
        <fullName evidence="2">Uncharacterized protein</fullName>
    </submittedName>
</protein>
<feature type="compositionally biased region" description="Polar residues" evidence="1">
    <location>
        <begin position="24"/>
        <end position="44"/>
    </location>
</feature>
<evidence type="ECO:0000256" key="1">
    <source>
        <dbReference type="SAM" id="MobiDB-lite"/>
    </source>
</evidence>
<evidence type="ECO:0000313" key="2">
    <source>
        <dbReference type="EMBL" id="EEF41806.1"/>
    </source>
</evidence>
<reference evidence="3" key="1">
    <citation type="journal article" date="2010" name="Nat. Biotechnol.">
        <title>Draft genome sequence of the oilseed species Ricinus communis.</title>
        <authorList>
            <person name="Chan A.P."/>
            <person name="Crabtree J."/>
            <person name="Zhao Q."/>
            <person name="Lorenzi H."/>
            <person name="Orvis J."/>
            <person name="Puiu D."/>
            <person name="Melake-Berhan A."/>
            <person name="Jones K.M."/>
            <person name="Redman J."/>
            <person name="Chen G."/>
            <person name="Cahoon E.B."/>
            <person name="Gedil M."/>
            <person name="Stanke M."/>
            <person name="Haas B.J."/>
            <person name="Wortman J.R."/>
            <person name="Fraser-Liggett C.M."/>
            <person name="Ravel J."/>
            <person name="Rabinowicz P.D."/>
        </authorList>
    </citation>
    <scope>NUCLEOTIDE SEQUENCE [LARGE SCALE GENOMIC DNA]</scope>
    <source>
        <strain evidence="3">cv. Hale</strain>
    </source>
</reference>
<dbReference type="InParanoid" id="B9S3K4"/>
<accession>B9S3K4</accession>
<gene>
    <name evidence="2" type="ORF">RCOM_0671020</name>
</gene>